<sequence>MADTSFEELVPVQLDLIGPSAPIAERSTFQMRAVATFDDGSQHEVEAEWSLTSEQYGTITLRGLFTAGSVQTGSRPVQVHCRYYHEASQSTLTGLIVIYVRDVDTPPALVSIAIEGKTEVEKNTVESYVVHATYDNGSSKAVVPTTFVSSRPSVATIDATGIAHFQKIRGSAMVRFTASYTENGVTRQSVTDVLVVDSSIYPIKAFVIGPSIVLEKGRAQFGLDVLFDNGKNNEVIATWISTNPHAGTIGPTGAFIASAVEGVETTTIIGTYEYEGIVTSASIELSVVDLTVRPESLVIEGPAKVREGLVVQYYTTLIFSNGTRKAVHAKIHTLTSVGSMDDGNQFHAGPKVEMETPVNLMASYENLTAYKNIEVVPTNSPPVRSYIELRSPMYVGEYQSLKFHVVYEDGTDIVLPAKWELSNNHIANISSAGVLHAVQVMETAELTVYASTSISGVDLQSSLPVTIIDNRTYPTDARIEGPQTLRTGVPTQFNAMVKFSDGSERKASALWFCSDDNVLINLGIVTAKVPGTYLLQVSYALQHETVTATKEIIVT</sequence>
<accession>A0AB39CEI2</accession>
<dbReference type="Gene3D" id="2.60.40.1080">
    <property type="match status" value="2"/>
</dbReference>
<name>A0AB39CEI2_9VIRU</name>
<organism evidence="1">
    <name type="scientific">Pseudomonas phage HRDY3</name>
    <dbReference type="NCBI Taxonomy" id="3236930"/>
    <lineage>
        <taxon>Viruses</taxon>
    </lineage>
</organism>
<reference evidence="1" key="1">
    <citation type="submission" date="2024-07" db="EMBL/GenBank/DDBJ databases">
        <authorList>
            <person name="Bringhurst R.M."/>
            <person name="Homer T.E."/>
        </authorList>
    </citation>
    <scope>NUCLEOTIDE SEQUENCE</scope>
</reference>
<evidence type="ECO:0000313" key="1">
    <source>
        <dbReference type="EMBL" id="XDJ15225.1"/>
    </source>
</evidence>
<dbReference type="EMBL" id="PQ015379">
    <property type="protein sequence ID" value="XDJ15225.1"/>
    <property type="molecule type" value="Genomic_DNA"/>
</dbReference>
<proteinExistence type="predicted"/>
<protein>
    <submittedName>
        <fullName evidence="1">Ig-like domain 2 protein</fullName>
    </submittedName>
</protein>